<comment type="caution">
    <text evidence="3">The sequence shown here is derived from an EMBL/GenBank/DDBJ whole genome shotgun (WGS) entry which is preliminary data.</text>
</comment>
<feature type="region of interest" description="Disordered" evidence="1">
    <location>
        <begin position="503"/>
        <end position="537"/>
    </location>
</feature>
<dbReference type="EMBL" id="JARXVH010000002">
    <property type="protein sequence ID" value="MDH6213862.1"/>
    <property type="molecule type" value="Genomic_DNA"/>
</dbReference>
<dbReference type="SUPFAM" id="SSF50370">
    <property type="entry name" value="Ricin B-like lectins"/>
    <property type="match status" value="1"/>
</dbReference>
<sequence length="537" mass="56591">MSTPHPPQPPYPPPGGVPGESDENLAAMLGGRPDGEVTHSVALLMARHWPSAHDYGSICLASSGDVVSMVTSAAFHQVLDRLALGEPGVALRPRILVAVRDTARVWSAEPRISAVLPQLQKPAGGRGMRDAKSMTPDNRKLAERSFQALPGLARCLLWHTEVEAESISVPAGLLGMDTDTASAALEQAREKLREGCVHAHRELAPSKECGYYSRLLDVSLRRGGTLLPDVQQHLSVCRYCRFAAEQLGHFEGGLGVLLAEAVLGWGARRYLDSRPGRTPGESRGARSVGRHGGGRHRVLPRITLPLRRPPGSPRASRTLLTGVGVVSLGVIVTLVAAGMWSHDDGVDPAASTSASGGTSPSAGTQSSPGTAQLPTAGGRSRLRNAAADLCLDIKGTVRAGAGAELAACSDVRTQQWSYGDDGLLRSAADPDLCLDSHVDAGVVVLGTCAEEKAKRGDDVRYDFTVQGEVLPRWDDQLALAATTDDPGADIVLKVRDRSTGQRWVTDATTTASPGSLAVTKTEEPPAQQPVDLNGRTA</sequence>
<feature type="compositionally biased region" description="Pro residues" evidence="1">
    <location>
        <begin position="1"/>
        <end position="16"/>
    </location>
</feature>
<feature type="compositionally biased region" description="Low complexity" evidence="1">
    <location>
        <begin position="348"/>
        <end position="370"/>
    </location>
</feature>
<dbReference type="InterPro" id="IPR035992">
    <property type="entry name" value="Ricin_B-like_lectins"/>
</dbReference>
<feature type="region of interest" description="Disordered" evidence="1">
    <location>
        <begin position="346"/>
        <end position="377"/>
    </location>
</feature>
<feature type="region of interest" description="Disordered" evidence="1">
    <location>
        <begin position="1"/>
        <end position="22"/>
    </location>
</feature>
<proteinExistence type="predicted"/>
<accession>A0ABT6LC47</accession>
<dbReference type="Proteomes" id="UP001160499">
    <property type="component" value="Unassembled WGS sequence"/>
</dbReference>
<dbReference type="SMART" id="SM00458">
    <property type="entry name" value="RICIN"/>
    <property type="match status" value="1"/>
</dbReference>
<feature type="region of interest" description="Disordered" evidence="1">
    <location>
        <begin position="273"/>
        <end position="298"/>
    </location>
</feature>
<dbReference type="PROSITE" id="PS50231">
    <property type="entry name" value="RICIN_B_LECTIN"/>
    <property type="match status" value="1"/>
</dbReference>
<evidence type="ECO:0000313" key="3">
    <source>
        <dbReference type="EMBL" id="MDH6213862.1"/>
    </source>
</evidence>
<feature type="domain" description="Ricin B lectin" evidence="2">
    <location>
        <begin position="377"/>
        <end position="506"/>
    </location>
</feature>
<dbReference type="InterPro" id="IPR000772">
    <property type="entry name" value="Ricin_B_lectin"/>
</dbReference>
<feature type="compositionally biased region" description="Basic residues" evidence="1">
    <location>
        <begin position="288"/>
        <end position="298"/>
    </location>
</feature>
<gene>
    <name evidence="3" type="ORF">M2283_001145</name>
</gene>
<keyword evidence="4" id="KW-1185">Reference proteome</keyword>
<dbReference type="Pfam" id="PF00652">
    <property type="entry name" value="Ricin_B_lectin"/>
    <property type="match status" value="1"/>
</dbReference>
<reference evidence="3 4" key="1">
    <citation type="submission" date="2023-04" db="EMBL/GenBank/DDBJ databases">
        <title>Forest soil microbial communities from Buena Vista Peninsula, Colon Province, Panama.</title>
        <authorList>
            <person name="Bouskill N."/>
        </authorList>
    </citation>
    <scope>NUCLEOTIDE SEQUENCE [LARGE SCALE GENOMIC DNA]</scope>
    <source>
        <strain evidence="3 4">GGS1</strain>
    </source>
</reference>
<organism evidence="3 4">
    <name type="scientific">Streptomyces pseudovenezuelae</name>
    <dbReference type="NCBI Taxonomy" id="67350"/>
    <lineage>
        <taxon>Bacteria</taxon>
        <taxon>Bacillati</taxon>
        <taxon>Actinomycetota</taxon>
        <taxon>Actinomycetes</taxon>
        <taxon>Kitasatosporales</taxon>
        <taxon>Streptomycetaceae</taxon>
        <taxon>Streptomyces</taxon>
        <taxon>Streptomyces aurantiacus group</taxon>
    </lineage>
</organism>
<protein>
    <recommendedName>
        <fullName evidence="2">Ricin B lectin domain-containing protein</fullName>
    </recommendedName>
</protein>
<name>A0ABT6LC47_9ACTN</name>
<evidence type="ECO:0000259" key="2">
    <source>
        <dbReference type="SMART" id="SM00458"/>
    </source>
</evidence>
<dbReference type="RefSeq" id="WP_280874907.1">
    <property type="nucleotide sequence ID" value="NZ_JARXVH010000002.1"/>
</dbReference>
<feature type="compositionally biased region" description="Polar residues" evidence="1">
    <location>
        <begin position="503"/>
        <end position="513"/>
    </location>
</feature>
<dbReference type="Gene3D" id="2.80.10.50">
    <property type="match status" value="1"/>
</dbReference>
<evidence type="ECO:0000256" key="1">
    <source>
        <dbReference type="SAM" id="MobiDB-lite"/>
    </source>
</evidence>
<evidence type="ECO:0000313" key="4">
    <source>
        <dbReference type="Proteomes" id="UP001160499"/>
    </source>
</evidence>